<evidence type="ECO:0000256" key="2">
    <source>
        <dbReference type="ARBA" id="ARBA00022980"/>
    </source>
</evidence>
<dbReference type="Pfam" id="PF01084">
    <property type="entry name" value="Ribosomal_S18"/>
    <property type="match status" value="1"/>
</dbReference>
<dbReference type="GO" id="GO:0006412">
    <property type="term" value="P:translation"/>
    <property type="evidence" value="ECO:0007669"/>
    <property type="project" value="InterPro"/>
</dbReference>
<accession>A0A0F9DIW3</accession>
<dbReference type="PRINTS" id="PR00974">
    <property type="entry name" value="RIBOSOMALS18"/>
</dbReference>
<dbReference type="NCBIfam" id="TIGR00165">
    <property type="entry name" value="S18"/>
    <property type="match status" value="1"/>
</dbReference>
<dbReference type="InterPro" id="IPR036870">
    <property type="entry name" value="Ribosomal_bS18_sf"/>
</dbReference>
<dbReference type="InterPro" id="IPR001648">
    <property type="entry name" value="Ribosomal_bS18"/>
</dbReference>
<dbReference type="GO" id="GO:0022627">
    <property type="term" value="C:cytosolic small ribosomal subunit"/>
    <property type="evidence" value="ECO:0007669"/>
    <property type="project" value="TreeGrafter"/>
</dbReference>
<comment type="caution">
    <text evidence="4">The sequence shown here is derived from an EMBL/GenBank/DDBJ whole genome shotgun (WGS) entry which is preliminary data.</text>
</comment>
<dbReference type="AlphaFoldDB" id="A0A0F9DIW3"/>
<evidence type="ECO:0000256" key="1">
    <source>
        <dbReference type="ARBA" id="ARBA00005589"/>
    </source>
</evidence>
<dbReference type="GO" id="GO:0003735">
    <property type="term" value="F:structural constituent of ribosome"/>
    <property type="evidence" value="ECO:0007669"/>
    <property type="project" value="InterPro"/>
</dbReference>
<reference evidence="4" key="1">
    <citation type="journal article" date="2015" name="Nature">
        <title>Complex archaea that bridge the gap between prokaryotes and eukaryotes.</title>
        <authorList>
            <person name="Spang A."/>
            <person name="Saw J.H."/>
            <person name="Jorgensen S.L."/>
            <person name="Zaremba-Niedzwiedzka K."/>
            <person name="Martijn J."/>
            <person name="Lind A.E."/>
            <person name="van Eijk R."/>
            <person name="Schleper C."/>
            <person name="Guy L."/>
            <person name="Ettema T.J."/>
        </authorList>
    </citation>
    <scope>NUCLEOTIDE SEQUENCE</scope>
</reference>
<evidence type="ECO:0008006" key="5">
    <source>
        <dbReference type="Google" id="ProtNLM"/>
    </source>
</evidence>
<organism evidence="4">
    <name type="scientific">marine sediment metagenome</name>
    <dbReference type="NCBI Taxonomy" id="412755"/>
    <lineage>
        <taxon>unclassified sequences</taxon>
        <taxon>metagenomes</taxon>
        <taxon>ecological metagenomes</taxon>
    </lineage>
</organism>
<dbReference type="PANTHER" id="PTHR13479">
    <property type="entry name" value="30S RIBOSOMAL PROTEIN S18"/>
    <property type="match status" value="1"/>
</dbReference>
<sequence>MLIRRQKQCTFCSKNIQIIDFRDIGILKRYVSSQQKIIDPKHTGVCARHQRDLARAIKRARRMGLLPFV</sequence>
<dbReference type="EMBL" id="LAZR01028762">
    <property type="protein sequence ID" value="KKL61628.1"/>
    <property type="molecule type" value="Genomic_DNA"/>
</dbReference>
<keyword evidence="3" id="KW-0687">Ribonucleoprotein</keyword>
<protein>
    <recommendedName>
        <fullName evidence="5">30S ribosomal protein S18</fullName>
    </recommendedName>
</protein>
<dbReference type="Gene3D" id="4.10.640.10">
    <property type="entry name" value="Ribosomal protein S18"/>
    <property type="match status" value="1"/>
</dbReference>
<dbReference type="SUPFAM" id="SSF46911">
    <property type="entry name" value="Ribosomal protein S18"/>
    <property type="match status" value="1"/>
</dbReference>
<evidence type="ECO:0000256" key="3">
    <source>
        <dbReference type="ARBA" id="ARBA00023274"/>
    </source>
</evidence>
<evidence type="ECO:0000313" key="4">
    <source>
        <dbReference type="EMBL" id="KKL61628.1"/>
    </source>
</evidence>
<dbReference type="GO" id="GO:0070181">
    <property type="term" value="F:small ribosomal subunit rRNA binding"/>
    <property type="evidence" value="ECO:0007669"/>
    <property type="project" value="TreeGrafter"/>
</dbReference>
<proteinExistence type="inferred from homology"/>
<dbReference type="PANTHER" id="PTHR13479:SF40">
    <property type="entry name" value="SMALL RIBOSOMAL SUBUNIT PROTEIN BS18M"/>
    <property type="match status" value="1"/>
</dbReference>
<comment type="similarity">
    <text evidence="1">Belongs to the bacterial ribosomal protein bS18 family.</text>
</comment>
<name>A0A0F9DIW3_9ZZZZ</name>
<gene>
    <name evidence="4" type="ORF">LCGC14_2193390</name>
</gene>
<keyword evidence="2" id="KW-0689">Ribosomal protein</keyword>